<gene>
    <name evidence="1" type="ORF">B0T20DRAFT_358800</name>
</gene>
<evidence type="ECO:0000313" key="2">
    <source>
        <dbReference type="Proteomes" id="UP001281003"/>
    </source>
</evidence>
<protein>
    <submittedName>
        <fullName evidence="1">Uncharacterized protein</fullName>
    </submittedName>
</protein>
<keyword evidence="2" id="KW-1185">Reference proteome</keyword>
<sequence>KINKVIIRNINIPLKYEPFNENFIRYEILSLLNLFLRYNKIQFNKESRDLIIFLIPFNLFRIITLP</sequence>
<feature type="non-terminal residue" evidence="1">
    <location>
        <position position="1"/>
    </location>
</feature>
<reference evidence="1" key="2">
    <citation type="submission" date="2023-07" db="EMBL/GenBank/DDBJ databases">
        <authorList>
            <consortium name="Lawrence Berkeley National Laboratory"/>
            <person name="Haridas S."/>
            <person name="Hensen N."/>
            <person name="Bonometti L."/>
            <person name="Westerberg I."/>
            <person name="Brannstrom I.O."/>
            <person name="Guillou S."/>
            <person name="Cros-Aarteil S."/>
            <person name="Calhoun S."/>
            <person name="Kuo A."/>
            <person name="Mondo S."/>
            <person name="Pangilinan J."/>
            <person name="Riley R."/>
            <person name="LaButti K."/>
            <person name="Andreopoulos B."/>
            <person name="Lipzen A."/>
            <person name="Chen C."/>
            <person name="Yanf M."/>
            <person name="Daum C."/>
            <person name="Ng V."/>
            <person name="Clum A."/>
            <person name="Steindorff A."/>
            <person name="Ohm R."/>
            <person name="Martin F."/>
            <person name="Silar P."/>
            <person name="Natvig D."/>
            <person name="Lalanne C."/>
            <person name="Gautier V."/>
            <person name="Ament-velasquez S.L."/>
            <person name="Kruys A."/>
            <person name="Hutchinson M.I."/>
            <person name="Powell A.J."/>
            <person name="Barry K."/>
            <person name="Miller A.N."/>
            <person name="Grigoriev I.V."/>
            <person name="Debuchy R."/>
            <person name="Gladieux P."/>
            <person name="Thoren M.H."/>
            <person name="Johannesson H."/>
        </authorList>
    </citation>
    <scope>NUCLEOTIDE SEQUENCE</scope>
    <source>
        <strain evidence="1">FGSC 1904</strain>
    </source>
</reference>
<proteinExistence type="predicted"/>
<evidence type="ECO:0000313" key="1">
    <source>
        <dbReference type="EMBL" id="KAK3396700.1"/>
    </source>
</evidence>
<accession>A0AAE0UAK8</accession>
<comment type="caution">
    <text evidence="1">The sequence shown here is derived from an EMBL/GenBank/DDBJ whole genome shotgun (WGS) entry which is preliminary data.</text>
</comment>
<dbReference type="Proteomes" id="UP001281003">
    <property type="component" value="Unassembled WGS sequence"/>
</dbReference>
<organism evidence="1 2">
    <name type="scientific">Sordaria brevicollis</name>
    <dbReference type="NCBI Taxonomy" id="83679"/>
    <lineage>
        <taxon>Eukaryota</taxon>
        <taxon>Fungi</taxon>
        <taxon>Dikarya</taxon>
        <taxon>Ascomycota</taxon>
        <taxon>Pezizomycotina</taxon>
        <taxon>Sordariomycetes</taxon>
        <taxon>Sordariomycetidae</taxon>
        <taxon>Sordariales</taxon>
        <taxon>Sordariaceae</taxon>
        <taxon>Sordaria</taxon>
    </lineage>
</organism>
<reference evidence="1" key="1">
    <citation type="journal article" date="2023" name="Mol. Phylogenet. Evol.">
        <title>Genome-scale phylogeny and comparative genomics of the fungal order Sordariales.</title>
        <authorList>
            <person name="Hensen N."/>
            <person name="Bonometti L."/>
            <person name="Westerberg I."/>
            <person name="Brannstrom I.O."/>
            <person name="Guillou S."/>
            <person name="Cros-Aarteil S."/>
            <person name="Calhoun S."/>
            <person name="Haridas S."/>
            <person name="Kuo A."/>
            <person name="Mondo S."/>
            <person name="Pangilinan J."/>
            <person name="Riley R."/>
            <person name="LaButti K."/>
            <person name="Andreopoulos B."/>
            <person name="Lipzen A."/>
            <person name="Chen C."/>
            <person name="Yan M."/>
            <person name="Daum C."/>
            <person name="Ng V."/>
            <person name="Clum A."/>
            <person name="Steindorff A."/>
            <person name="Ohm R.A."/>
            <person name="Martin F."/>
            <person name="Silar P."/>
            <person name="Natvig D.O."/>
            <person name="Lalanne C."/>
            <person name="Gautier V."/>
            <person name="Ament-Velasquez S.L."/>
            <person name="Kruys A."/>
            <person name="Hutchinson M.I."/>
            <person name="Powell A.J."/>
            <person name="Barry K."/>
            <person name="Miller A.N."/>
            <person name="Grigoriev I.V."/>
            <person name="Debuchy R."/>
            <person name="Gladieux P."/>
            <person name="Hiltunen Thoren M."/>
            <person name="Johannesson H."/>
        </authorList>
    </citation>
    <scope>NUCLEOTIDE SEQUENCE</scope>
    <source>
        <strain evidence="1">FGSC 1904</strain>
    </source>
</reference>
<name>A0AAE0UAK8_SORBR</name>
<dbReference type="AlphaFoldDB" id="A0AAE0UAK8"/>
<dbReference type="EMBL" id="JAUTDP010000009">
    <property type="protein sequence ID" value="KAK3396700.1"/>
    <property type="molecule type" value="Genomic_DNA"/>
</dbReference>